<keyword evidence="4 7" id="KW-1133">Transmembrane helix</keyword>
<keyword evidence="2 7" id="KW-0132">Cell division</keyword>
<evidence type="ECO:0000256" key="5">
    <source>
        <dbReference type="ARBA" id="ARBA00023136"/>
    </source>
</evidence>
<evidence type="ECO:0000256" key="2">
    <source>
        <dbReference type="ARBA" id="ARBA00022618"/>
    </source>
</evidence>
<evidence type="ECO:0000313" key="9">
    <source>
        <dbReference type="EMBL" id="SER92966.1"/>
    </source>
</evidence>
<dbReference type="Pfam" id="PF04977">
    <property type="entry name" value="DivIC"/>
    <property type="match status" value="1"/>
</dbReference>
<evidence type="ECO:0000256" key="4">
    <source>
        <dbReference type="ARBA" id="ARBA00022989"/>
    </source>
</evidence>
<evidence type="ECO:0000256" key="7">
    <source>
        <dbReference type="HAMAP-Rule" id="MF_00910"/>
    </source>
</evidence>
<organism evidence="9 10">
    <name type="scientific">Isobaculum melis</name>
    <dbReference type="NCBI Taxonomy" id="142588"/>
    <lineage>
        <taxon>Bacteria</taxon>
        <taxon>Bacillati</taxon>
        <taxon>Bacillota</taxon>
        <taxon>Bacilli</taxon>
        <taxon>Lactobacillales</taxon>
        <taxon>Carnobacteriaceae</taxon>
        <taxon>Isobaculum</taxon>
    </lineage>
</organism>
<dbReference type="OrthoDB" id="2134768at2"/>
<dbReference type="GO" id="GO:0032153">
    <property type="term" value="C:cell division site"/>
    <property type="evidence" value="ECO:0007669"/>
    <property type="project" value="UniProtKB-UniRule"/>
</dbReference>
<evidence type="ECO:0000256" key="3">
    <source>
        <dbReference type="ARBA" id="ARBA00022692"/>
    </source>
</evidence>
<reference evidence="9 10" key="1">
    <citation type="submission" date="2016-10" db="EMBL/GenBank/DDBJ databases">
        <authorList>
            <person name="de Groot N.N."/>
        </authorList>
    </citation>
    <scope>NUCLEOTIDE SEQUENCE [LARGE SCALE GENOMIC DNA]</scope>
    <source>
        <strain evidence="9 10">DSM 13760</strain>
    </source>
</reference>
<keyword evidence="10" id="KW-1185">Reference proteome</keyword>
<dbReference type="STRING" id="142588.SAMN04488559_11121"/>
<keyword evidence="1 7" id="KW-1003">Cell membrane</keyword>
<keyword evidence="6 7" id="KW-0131">Cell cycle</keyword>
<keyword evidence="3 7" id="KW-0812">Transmembrane</keyword>
<protein>
    <recommendedName>
        <fullName evidence="7 8">Cell division protein FtsL</fullName>
    </recommendedName>
</protein>
<comment type="subcellular location">
    <subcellularLocation>
        <location evidence="7">Cell membrane</location>
        <topology evidence="7">Single-pass type II membrane protein</topology>
    </subcellularLocation>
    <text evidence="7">Localizes to the division septum where it forms a ring structure.</text>
</comment>
<dbReference type="GO" id="GO:0005886">
    <property type="term" value="C:plasma membrane"/>
    <property type="evidence" value="ECO:0007669"/>
    <property type="project" value="UniProtKB-SubCell"/>
</dbReference>
<dbReference type="InterPro" id="IPR007060">
    <property type="entry name" value="FtsL/DivIC"/>
</dbReference>
<evidence type="ECO:0000256" key="6">
    <source>
        <dbReference type="ARBA" id="ARBA00023306"/>
    </source>
</evidence>
<feature type="transmembrane region" description="Helical" evidence="7">
    <location>
        <begin position="45"/>
        <end position="66"/>
    </location>
</feature>
<evidence type="ECO:0000256" key="1">
    <source>
        <dbReference type="ARBA" id="ARBA00022475"/>
    </source>
</evidence>
<dbReference type="AlphaFoldDB" id="A0A1H9T763"/>
<dbReference type="InterPro" id="IPR011922">
    <property type="entry name" value="Cell_div_FtsL"/>
</dbReference>
<accession>A0A1H9T763</accession>
<dbReference type="HAMAP" id="MF_00910">
    <property type="entry name" value="FtsL"/>
    <property type="match status" value="1"/>
</dbReference>
<sequence length="126" mass="14143">MAYNENLAKELQVDIPLRSPQTKPATAPQKKIAKRTSTITRIEKLIMSAIILMLFGLAITCVSMEVNVFSTNRELQDVRNEITMKQDANIDLKQEISELSGYDRIYDIAGKAGLKLNESNVRTVSE</sequence>
<evidence type="ECO:0000256" key="8">
    <source>
        <dbReference type="NCBIfam" id="TIGR02209"/>
    </source>
</evidence>
<proteinExistence type="inferred from homology"/>
<evidence type="ECO:0000313" key="10">
    <source>
        <dbReference type="Proteomes" id="UP000198948"/>
    </source>
</evidence>
<dbReference type="RefSeq" id="WP_092652592.1">
    <property type="nucleotide sequence ID" value="NZ_FOHA01000011.1"/>
</dbReference>
<gene>
    <name evidence="7" type="primary">ftsL</name>
    <name evidence="9" type="ORF">SAMN04488559_11121</name>
</gene>
<comment type="function">
    <text evidence="7">Essential cell division protein.</text>
</comment>
<dbReference type="NCBIfam" id="TIGR02209">
    <property type="entry name" value="ftsL_broad"/>
    <property type="match status" value="1"/>
</dbReference>
<dbReference type="EMBL" id="FOHA01000011">
    <property type="protein sequence ID" value="SER92966.1"/>
    <property type="molecule type" value="Genomic_DNA"/>
</dbReference>
<dbReference type="Proteomes" id="UP000198948">
    <property type="component" value="Unassembled WGS sequence"/>
</dbReference>
<keyword evidence="5 7" id="KW-0472">Membrane</keyword>
<comment type="similarity">
    <text evidence="7">Belongs to the FtsL family.</text>
</comment>
<name>A0A1H9T763_9LACT</name>
<dbReference type="GO" id="GO:0043093">
    <property type="term" value="P:FtsZ-dependent cytokinesis"/>
    <property type="evidence" value="ECO:0007669"/>
    <property type="project" value="UniProtKB-UniRule"/>
</dbReference>